<dbReference type="STRING" id="909626.AQJ91_12810"/>
<organism evidence="1 2">
    <name type="scientific">Streptomyces dysideae</name>
    <dbReference type="NCBI Taxonomy" id="909626"/>
    <lineage>
        <taxon>Bacteria</taxon>
        <taxon>Bacillati</taxon>
        <taxon>Actinomycetota</taxon>
        <taxon>Actinomycetes</taxon>
        <taxon>Kitasatosporales</taxon>
        <taxon>Streptomycetaceae</taxon>
        <taxon>Streptomyces</taxon>
    </lineage>
</organism>
<evidence type="ECO:0000313" key="1">
    <source>
        <dbReference type="EMBL" id="KUO20781.1"/>
    </source>
</evidence>
<reference evidence="1 2" key="1">
    <citation type="submission" date="2015-10" db="EMBL/GenBank/DDBJ databases">
        <title>Draft genome sequence of Streptomyces sp. RV15, isolated from a marine sponge.</title>
        <authorList>
            <person name="Ruckert C."/>
            <person name="Abdelmohsen U.R."/>
            <person name="Winkler A."/>
            <person name="Hentschel U."/>
            <person name="Kalinowski J."/>
            <person name="Kampfer P."/>
            <person name="Glaeser S."/>
        </authorList>
    </citation>
    <scope>NUCLEOTIDE SEQUENCE [LARGE SCALE GENOMIC DNA]</scope>
    <source>
        <strain evidence="1 2">RV15</strain>
    </source>
</reference>
<dbReference type="EMBL" id="LMXB01000031">
    <property type="protein sequence ID" value="KUO20781.1"/>
    <property type="molecule type" value="Genomic_DNA"/>
</dbReference>
<keyword evidence="2" id="KW-1185">Reference proteome</keyword>
<accession>A0A124IFA0</accession>
<gene>
    <name evidence="1" type="ORF">AQJ91_12810</name>
</gene>
<dbReference type="AlphaFoldDB" id="A0A124IFA0"/>
<sequence length="331" mass="36432">MFRDLDLPGLNPLGDTLASIDPKLPKVNPIGDAFASVGFERSVADLVDWATPADKISSALMDLSLGDTGITSLATAGIADDAVHVFRDLDLPGLNPLGDTLASVWSHVFDMPGLAGLLRGLPDDLLNPLRSVARRIERLGAPIVWAAHAALNAYLDGDHDPMREFLHKHLRLRPPTEDHAQALALALLVREWEKEVDLQDADAVRAVLRKYAREGNDLDGDHQVMGRMIGHLPEGLDLLSPAPGPEALAIARVVPWPEHFDNRDVRYATRRLKETEQTVARVWAENPELNWLQAPELVGQDVAMGTRVRRKLLRAGDQIIERAAAQLRRTI</sequence>
<proteinExistence type="predicted"/>
<evidence type="ECO:0000313" key="2">
    <source>
        <dbReference type="Proteomes" id="UP000053260"/>
    </source>
</evidence>
<dbReference type="Proteomes" id="UP000053260">
    <property type="component" value="Unassembled WGS sequence"/>
</dbReference>
<comment type="caution">
    <text evidence="1">The sequence shown here is derived from an EMBL/GenBank/DDBJ whole genome shotgun (WGS) entry which is preliminary data.</text>
</comment>
<name>A0A124IFA0_9ACTN</name>
<protein>
    <submittedName>
        <fullName evidence="1">Uncharacterized protein</fullName>
    </submittedName>
</protein>